<name>A0A7J6QRR4_PEROL</name>
<dbReference type="Proteomes" id="UP000553632">
    <property type="component" value="Unassembled WGS sequence"/>
</dbReference>
<sequence>MSGSVEIRVRNFSGVITCHMDDEERPEGMVVIEKFEPDEIYVRGGIGECTTILRKMEEEPEWVEVIKDRIFMTQLSCRDVVLQYDQYRSVLTFVGPGNEETQAQFSDHQSTYEQVCRYADQEIIAGIYKPREMRQSAENLYVNPDRMSFGYPSDHSSP</sequence>
<gene>
    <name evidence="1" type="ORF">FOZ63_018100</name>
</gene>
<organism evidence="1 2">
    <name type="scientific">Perkinsus olseni</name>
    <name type="common">Perkinsus atlanticus</name>
    <dbReference type="NCBI Taxonomy" id="32597"/>
    <lineage>
        <taxon>Eukaryota</taxon>
        <taxon>Sar</taxon>
        <taxon>Alveolata</taxon>
        <taxon>Perkinsozoa</taxon>
        <taxon>Perkinsea</taxon>
        <taxon>Perkinsida</taxon>
        <taxon>Perkinsidae</taxon>
        <taxon>Perkinsus</taxon>
    </lineage>
</organism>
<proteinExistence type="predicted"/>
<keyword evidence="2" id="KW-1185">Reference proteome</keyword>
<comment type="caution">
    <text evidence="1">The sequence shown here is derived from an EMBL/GenBank/DDBJ whole genome shotgun (WGS) entry which is preliminary data.</text>
</comment>
<dbReference type="EMBL" id="JABANO010031078">
    <property type="protein sequence ID" value="KAF4710831.1"/>
    <property type="molecule type" value="Genomic_DNA"/>
</dbReference>
<evidence type="ECO:0000313" key="1">
    <source>
        <dbReference type="EMBL" id="KAF4710831.1"/>
    </source>
</evidence>
<accession>A0A7J6QRR4</accession>
<evidence type="ECO:0000313" key="2">
    <source>
        <dbReference type="Proteomes" id="UP000553632"/>
    </source>
</evidence>
<protein>
    <submittedName>
        <fullName evidence="1">Uncharacterized protein</fullName>
    </submittedName>
</protein>
<dbReference type="AlphaFoldDB" id="A0A7J6QRR4"/>
<reference evidence="1 2" key="1">
    <citation type="submission" date="2020-04" db="EMBL/GenBank/DDBJ databases">
        <title>Perkinsus olseni comparative genomics.</title>
        <authorList>
            <person name="Bogema D.R."/>
        </authorList>
    </citation>
    <scope>NUCLEOTIDE SEQUENCE [LARGE SCALE GENOMIC DNA]</scope>
    <source>
        <strain evidence="1 2">ATCC PRA-207</strain>
    </source>
</reference>